<comment type="caution">
    <text evidence="1">The sequence shown here is derived from an EMBL/GenBank/DDBJ whole genome shotgun (WGS) entry which is preliminary data.</text>
</comment>
<evidence type="ECO:0000313" key="1">
    <source>
        <dbReference type="EMBL" id="KAF5798669.1"/>
    </source>
</evidence>
<dbReference type="Proteomes" id="UP000215914">
    <property type="component" value="Unassembled WGS sequence"/>
</dbReference>
<accession>A0A9K3IKH7</accession>
<reference evidence="1" key="1">
    <citation type="journal article" date="2017" name="Nature">
        <title>The sunflower genome provides insights into oil metabolism, flowering and Asterid evolution.</title>
        <authorList>
            <person name="Badouin H."/>
            <person name="Gouzy J."/>
            <person name="Grassa C.J."/>
            <person name="Murat F."/>
            <person name="Staton S.E."/>
            <person name="Cottret L."/>
            <person name="Lelandais-Briere C."/>
            <person name="Owens G.L."/>
            <person name="Carrere S."/>
            <person name="Mayjonade B."/>
            <person name="Legrand L."/>
            <person name="Gill N."/>
            <person name="Kane N.C."/>
            <person name="Bowers J.E."/>
            <person name="Hubner S."/>
            <person name="Bellec A."/>
            <person name="Berard A."/>
            <person name="Berges H."/>
            <person name="Blanchet N."/>
            <person name="Boniface M.C."/>
            <person name="Brunel D."/>
            <person name="Catrice O."/>
            <person name="Chaidir N."/>
            <person name="Claudel C."/>
            <person name="Donnadieu C."/>
            <person name="Faraut T."/>
            <person name="Fievet G."/>
            <person name="Helmstetter N."/>
            <person name="King M."/>
            <person name="Knapp S.J."/>
            <person name="Lai Z."/>
            <person name="Le Paslier M.C."/>
            <person name="Lippi Y."/>
            <person name="Lorenzon L."/>
            <person name="Mandel J.R."/>
            <person name="Marage G."/>
            <person name="Marchand G."/>
            <person name="Marquand E."/>
            <person name="Bret-Mestries E."/>
            <person name="Morien E."/>
            <person name="Nambeesan S."/>
            <person name="Nguyen T."/>
            <person name="Pegot-Espagnet P."/>
            <person name="Pouilly N."/>
            <person name="Raftis F."/>
            <person name="Sallet E."/>
            <person name="Schiex T."/>
            <person name="Thomas J."/>
            <person name="Vandecasteele C."/>
            <person name="Vares D."/>
            <person name="Vear F."/>
            <person name="Vautrin S."/>
            <person name="Crespi M."/>
            <person name="Mangin B."/>
            <person name="Burke J.M."/>
            <person name="Salse J."/>
            <person name="Munos S."/>
            <person name="Vincourt P."/>
            <person name="Rieseberg L.H."/>
            <person name="Langlade N.B."/>
        </authorList>
    </citation>
    <scope>NUCLEOTIDE SEQUENCE</scope>
    <source>
        <tissue evidence="1">Leaves</tissue>
    </source>
</reference>
<dbReference type="AlphaFoldDB" id="A0A9K3IKH7"/>
<dbReference type="Gramene" id="mRNA:HanXRQr2_Chr07g0295621">
    <property type="protein sequence ID" value="mRNA:HanXRQr2_Chr07g0295621"/>
    <property type="gene ID" value="HanXRQr2_Chr07g0295621"/>
</dbReference>
<protein>
    <submittedName>
        <fullName evidence="1">Uncharacterized protein</fullName>
    </submittedName>
</protein>
<name>A0A9K3IKH7_HELAN</name>
<organism evidence="1 2">
    <name type="scientific">Helianthus annuus</name>
    <name type="common">Common sunflower</name>
    <dbReference type="NCBI Taxonomy" id="4232"/>
    <lineage>
        <taxon>Eukaryota</taxon>
        <taxon>Viridiplantae</taxon>
        <taxon>Streptophyta</taxon>
        <taxon>Embryophyta</taxon>
        <taxon>Tracheophyta</taxon>
        <taxon>Spermatophyta</taxon>
        <taxon>Magnoliopsida</taxon>
        <taxon>eudicotyledons</taxon>
        <taxon>Gunneridae</taxon>
        <taxon>Pentapetalae</taxon>
        <taxon>asterids</taxon>
        <taxon>campanulids</taxon>
        <taxon>Asterales</taxon>
        <taxon>Asteraceae</taxon>
        <taxon>Asteroideae</taxon>
        <taxon>Heliantheae alliance</taxon>
        <taxon>Heliantheae</taxon>
        <taxon>Helianthus</taxon>
    </lineage>
</organism>
<reference evidence="1" key="2">
    <citation type="submission" date="2020-06" db="EMBL/GenBank/DDBJ databases">
        <title>Helianthus annuus Genome sequencing and assembly Release 2.</title>
        <authorList>
            <person name="Gouzy J."/>
            <person name="Langlade N."/>
            <person name="Munos S."/>
        </authorList>
    </citation>
    <scope>NUCLEOTIDE SEQUENCE</scope>
    <source>
        <tissue evidence="1">Leaves</tissue>
    </source>
</reference>
<dbReference type="EMBL" id="MNCJ02000322">
    <property type="protein sequence ID" value="KAF5798669.1"/>
    <property type="molecule type" value="Genomic_DNA"/>
</dbReference>
<keyword evidence="2" id="KW-1185">Reference proteome</keyword>
<evidence type="ECO:0000313" key="2">
    <source>
        <dbReference type="Proteomes" id="UP000215914"/>
    </source>
</evidence>
<proteinExistence type="predicted"/>
<gene>
    <name evidence="1" type="ORF">HanXRQr2_Chr07g0295621</name>
</gene>
<sequence length="89" mass="10363">MSNFQNLYLRLLDLFRLLGYDWFLNGVFSDAMGCSCVLYNQDSGHVLWVFWMGKNGLLIKPFKAQVGCVRINSGWFNGYRHCMHQTTMS</sequence>